<sequence length="527" mass="58183">MNTNNKTIKYSLLGSAVAALLFFSCSKNFLNVPPQGQQTEDEVSQDPNAASDLVLGAYNTLYFGGFDNTTIGLLYSLTVDVASDDADKGSTASDGPEANQMDHFNISPTNFYLDNLWKGHYQAIARTNQALKVLDAATFDETLKNRLIGETRFLRGFYYFNLVRLFGGVPLILRVPAPSESNKDEFVVKQSVDSVYKAIISDLQFAMDNLPLRGEAGAQEGRANKGAAEAFLAKVYLYQKNYQKAYELTKDIINSGKYSLVPYPYYGAIFRENPVNGVGGVNNTESIFEMQAAKNNTCDAISKLYANGQGARAKKGWPDNVFNDVIYAGDLGFGFNDPSESLVNAYEPGDSTRKFGTIIFVQPTGGANTGTVLWDGFRIPTQDSVENPRYSYKAYHSPLKETFACNGPNDKDDRPKNIRLMRYAEVLLINAEAGLQVGQAGEAATSLNMVRQRAGLANAAATIDNVWKERRVELAMECDRFFDLVRTGRAVTFLGPLGFKAQRNEVFPIPQNQIDLSNKRLTQNQGY</sequence>
<dbReference type="CDD" id="cd08977">
    <property type="entry name" value="SusD"/>
    <property type="match status" value="1"/>
</dbReference>
<dbReference type="Proteomes" id="UP001560573">
    <property type="component" value="Unassembled WGS sequence"/>
</dbReference>
<reference evidence="9 10" key="1">
    <citation type="submission" date="2023-07" db="EMBL/GenBank/DDBJ databases">
        <authorList>
            <person name="Lian W.-H."/>
        </authorList>
    </citation>
    <scope>NUCLEOTIDE SEQUENCE [LARGE SCALE GENOMIC DNA]</scope>
    <source>
        <strain evidence="9 10">SYSU DXS3180</strain>
    </source>
</reference>
<feature type="domain" description="SusD-like N-terminal" evidence="8">
    <location>
        <begin position="99"/>
        <end position="237"/>
    </location>
</feature>
<feature type="chain" id="PRO_5045768438" evidence="6">
    <location>
        <begin position="30"/>
        <end position="527"/>
    </location>
</feature>
<dbReference type="InterPro" id="IPR012944">
    <property type="entry name" value="SusD_RagB_dom"/>
</dbReference>
<comment type="subcellular location">
    <subcellularLocation>
        <location evidence="1">Cell outer membrane</location>
    </subcellularLocation>
</comment>
<evidence type="ECO:0000256" key="4">
    <source>
        <dbReference type="ARBA" id="ARBA00023136"/>
    </source>
</evidence>
<keyword evidence="4" id="KW-0472">Membrane</keyword>
<accession>A0ABV3ZKD6</accession>
<dbReference type="Pfam" id="PF14322">
    <property type="entry name" value="SusD-like_3"/>
    <property type="match status" value="1"/>
</dbReference>
<feature type="signal peptide" evidence="6">
    <location>
        <begin position="1"/>
        <end position="29"/>
    </location>
</feature>
<dbReference type="InterPro" id="IPR033985">
    <property type="entry name" value="SusD-like_N"/>
</dbReference>
<evidence type="ECO:0000256" key="3">
    <source>
        <dbReference type="ARBA" id="ARBA00022729"/>
    </source>
</evidence>
<evidence type="ECO:0000259" key="7">
    <source>
        <dbReference type="Pfam" id="PF07980"/>
    </source>
</evidence>
<protein>
    <submittedName>
        <fullName evidence="9">RagB/SusD family nutrient uptake outer membrane protein</fullName>
    </submittedName>
</protein>
<organism evidence="9 10">
    <name type="scientific">Danxiaibacter flavus</name>
    <dbReference type="NCBI Taxonomy" id="3049108"/>
    <lineage>
        <taxon>Bacteria</taxon>
        <taxon>Pseudomonadati</taxon>
        <taxon>Bacteroidota</taxon>
        <taxon>Chitinophagia</taxon>
        <taxon>Chitinophagales</taxon>
        <taxon>Chitinophagaceae</taxon>
        <taxon>Danxiaibacter</taxon>
    </lineage>
</organism>
<evidence type="ECO:0000256" key="5">
    <source>
        <dbReference type="ARBA" id="ARBA00023237"/>
    </source>
</evidence>
<dbReference type="RefSeq" id="WP_369331767.1">
    <property type="nucleotide sequence ID" value="NZ_JAULBC010000008.1"/>
</dbReference>
<evidence type="ECO:0000256" key="2">
    <source>
        <dbReference type="ARBA" id="ARBA00006275"/>
    </source>
</evidence>
<evidence type="ECO:0000256" key="1">
    <source>
        <dbReference type="ARBA" id="ARBA00004442"/>
    </source>
</evidence>
<keyword evidence="10" id="KW-1185">Reference proteome</keyword>
<gene>
    <name evidence="9" type="ORF">QTN47_22780</name>
</gene>
<evidence type="ECO:0000313" key="9">
    <source>
        <dbReference type="EMBL" id="MEX6690354.1"/>
    </source>
</evidence>
<dbReference type="SUPFAM" id="SSF48452">
    <property type="entry name" value="TPR-like"/>
    <property type="match status" value="1"/>
</dbReference>
<comment type="similarity">
    <text evidence="2">Belongs to the SusD family.</text>
</comment>
<dbReference type="PROSITE" id="PS51257">
    <property type="entry name" value="PROKAR_LIPOPROTEIN"/>
    <property type="match status" value="1"/>
</dbReference>
<evidence type="ECO:0000259" key="8">
    <source>
        <dbReference type="Pfam" id="PF14322"/>
    </source>
</evidence>
<evidence type="ECO:0000313" key="10">
    <source>
        <dbReference type="Proteomes" id="UP001560573"/>
    </source>
</evidence>
<dbReference type="EMBL" id="JAULBC010000008">
    <property type="protein sequence ID" value="MEX6690354.1"/>
    <property type="molecule type" value="Genomic_DNA"/>
</dbReference>
<proteinExistence type="inferred from homology"/>
<keyword evidence="5" id="KW-0998">Cell outer membrane</keyword>
<keyword evidence="3 6" id="KW-0732">Signal</keyword>
<name>A0ABV3ZKD6_9BACT</name>
<dbReference type="InterPro" id="IPR011990">
    <property type="entry name" value="TPR-like_helical_dom_sf"/>
</dbReference>
<feature type="domain" description="RagB/SusD" evidence="7">
    <location>
        <begin position="285"/>
        <end position="527"/>
    </location>
</feature>
<dbReference type="Gene3D" id="1.25.40.390">
    <property type="match status" value="1"/>
</dbReference>
<comment type="caution">
    <text evidence="9">The sequence shown here is derived from an EMBL/GenBank/DDBJ whole genome shotgun (WGS) entry which is preliminary data.</text>
</comment>
<dbReference type="Pfam" id="PF07980">
    <property type="entry name" value="SusD_RagB"/>
    <property type="match status" value="1"/>
</dbReference>
<evidence type="ECO:0000256" key="6">
    <source>
        <dbReference type="SAM" id="SignalP"/>
    </source>
</evidence>